<protein>
    <recommendedName>
        <fullName evidence="1">PLAT domain-containing protein</fullName>
    </recommendedName>
</protein>
<dbReference type="CDD" id="cd00146">
    <property type="entry name" value="PKD"/>
    <property type="match status" value="1"/>
</dbReference>
<evidence type="ECO:0000313" key="2">
    <source>
        <dbReference type="EMBL" id="HGI74234.1"/>
    </source>
</evidence>
<dbReference type="InterPro" id="IPR035986">
    <property type="entry name" value="PKD_dom_sf"/>
</dbReference>
<dbReference type="SUPFAM" id="SSF49299">
    <property type="entry name" value="PKD domain"/>
    <property type="match status" value="1"/>
</dbReference>
<dbReference type="InterPro" id="IPR000601">
    <property type="entry name" value="PKD_dom"/>
</dbReference>
<dbReference type="Gene3D" id="2.40.180.10">
    <property type="entry name" value="Catalase core domain"/>
    <property type="match status" value="1"/>
</dbReference>
<proteinExistence type="predicted"/>
<dbReference type="PANTHER" id="PTHR10877">
    <property type="entry name" value="POLYCYSTIN FAMILY MEMBER"/>
    <property type="match status" value="1"/>
</dbReference>
<dbReference type="Gene3D" id="2.60.40.10">
    <property type="entry name" value="Immunoglobulins"/>
    <property type="match status" value="1"/>
</dbReference>
<dbReference type="EMBL" id="DTEN01000037">
    <property type="protein sequence ID" value="HGI74234.1"/>
    <property type="molecule type" value="Genomic_DNA"/>
</dbReference>
<comment type="caution">
    <text evidence="2">The sequence shown here is derived from an EMBL/GenBank/DDBJ whole genome shotgun (WGS) entry which is preliminary data.</text>
</comment>
<dbReference type="InterPro" id="IPR051223">
    <property type="entry name" value="Polycystin"/>
</dbReference>
<accession>A0A7V3YKA3</accession>
<dbReference type="AlphaFoldDB" id="A0A7V3YKA3"/>
<organism evidence="2">
    <name type="scientific">Candidatus Caldatribacterium californiense</name>
    <dbReference type="NCBI Taxonomy" id="1454726"/>
    <lineage>
        <taxon>Bacteria</taxon>
        <taxon>Pseudomonadati</taxon>
        <taxon>Atribacterota</taxon>
        <taxon>Atribacteria</taxon>
        <taxon>Atribacterales</taxon>
        <taxon>Candidatus Caldatribacteriaceae</taxon>
        <taxon>Candidatus Caldatribacterium</taxon>
    </lineage>
</organism>
<dbReference type="PROSITE" id="PS50095">
    <property type="entry name" value="PLAT"/>
    <property type="match status" value="1"/>
</dbReference>
<evidence type="ECO:0000259" key="1">
    <source>
        <dbReference type="PROSITE" id="PS50095"/>
    </source>
</evidence>
<gene>
    <name evidence="2" type="ORF">ENU96_00915</name>
</gene>
<dbReference type="Pfam" id="PF01477">
    <property type="entry name" value="PLAT"/>
    <property type="match status" value="1"/>
</dbReference>
<dbReference type="Pfam" id="PF18911">
    <property type="entry name" value="PKD_4"/>
    <property type="match status" value="1"/>
</dbReference>
<dbReference type="GO" id="GO:0050982">
    <property type="term" value="P:detection of mechanical stimulus"/>
    <property type="evidence" value="ECO:0007669"/>
    <property type="project" value="TreeGrafter"/>
</dbReference>
<dbReference type="GO" id="GO:0016020">
    <property type="term" value="C:membrane"/>
    <property type="evidence" value="ECO:0007669"/>
    <property type="project" value="TreeGrafter"/>
</dbReference>
<sequence length="626" mass="70407">MSRFRITMFDAGPSSDPDGVITDYWWWSSDSRFPDTHAPRLTHSFTASGILPVTLEVQDDRKTTSRIEREVAVDATRDIGGRNVTIPPAFVRPQTVRYEVEVLTADYEGAGTDARVFLALYEKKERQGVVYGSGVMELTSPLNPFERGEKDRFFLEGRKIENLDHIVLLHDNSGSRPGWYVVGLAVKDTATGKEWVFLPDRWLALDEADRKTYGEFKPLASTYPAGVVVEGDRNSYNLTELSKTVFIVPSGIEEFYFTCGDGTKAMAVYRENGTLLGWHNASGKKRVVPYIPENEWGVKFETARLTRPERFRVEVWSENSETEQWIWIFPANWSTYPQAALQASLFFGFKNEVSKEESSNIFYCAKRIREYLMQLKADVVNASLPSLQYGLNSLSIFGPSPDSLIQDTLSTLVEQYLENQEGLMASLFGLLTSEPVSEAIGLLTTLYDAYQWATEFPAVLGTSVSEVSKVVLLKHLGESDLTLKQIDLLLRKAKELVKEAITALEENNPQRCDETLQKLKILVVGAHPTSTVLSAHQIHYGDFEIPDLEPGLPDYPLAILVSMEMVAIQNWRDEGHPVYVGDQLFSILPYDTITCTNAALDIFEPLFQEIAEFTGILVNLCLLEPL</sequence>
<dbReference type="PANTHER" id="PTHR10877:SF194">
    <property type="entry name" value="LOCATION OF VULVA DEFECTIVE 1"/>
    <property type="match status" value="1"/>
</dbReference>
<dbReference type="InterPro" id="IPR001024">
    <property type="entry name" value="PLAT/LH2_dom"/>
</dbReference>
<dbReference type="SUPFAM" id="SSF49723">
    <property type="entry name" value="Lipase/lipooxygenase domain (PLAT/LH2 domain)"/>
    <property type="match status" value="1"/>
</dbReference>
<dbReference type="InterPro" id="IPR036392">
    <property type="entry name" value="PLAT/LH2_dom_sf"/>
</dbReference>
<feature type="domain" description="PLAT" evidence="1">
    <location>
        <begin position="96"/>
        <end position="217"/>
    </location>
</feature>
<reference evidence="2" key="1">
    <citation type="journal article" date="2020" name="mSystems">
        <title>Genome- and Community-Level Interaction Insights into Carbon Utilization and Element Cycling Functions of Hydrothermarchaeota in Hydrothermal Sediment.</title>
        <authorList>
            <person name="Zhou Z."/>
            <person name="Liu Y."/>
            <person name="Xu W."/>
            <person name="Pan J."/>
            <person name="Luo Z.H."/>
            <person name="Li M."/>
        </authorList>
    </citation>
    <scope>NUCLEOTIDE SEQUENCE [LARGE SCALE GENOMIC DNA]</scope>
    <source>
        <strain evidence="2">SpSt-716</strain>
    </source>
</reference>
<dbReference type="InterPro" id="IPR013783">
    <property type="entry name" value="Ig-like_fold"/>
</dbReference>
<dbReference type="GO" id="GO:0005262">
    <property type="term" value="F:calcium channel activity"/>
    <property type="evidence" value="ECO:0007669"/>
    <property type="project" value="TreeGrafter"/>
</dbReference>
<name>A0A7V3YKA3_9BACT</name>